<feature type="transmembrane region" description="Helical" evidence="1">
    <location>
        <begin position="123"/>
        <end position="149"/>
    </location>
</feature>
<name>A0ABR7LB63_9PSEU</name>
<feature type="transmembrane region" description="Helical" evidence="1">
    <location>
        <begin position="38"/>
        <end position="55"/>
    </location>
</feature>
<sequence length="180" mass="18542">MTESRATRFARNVRDALYPNFLPVIAAAMVATRAMGGFWLPVLWGVLAGICAVHLPQNLVVREPAPGFPRALVGYAAPLVGVAVMLAAGVPREVVALTLAMAATLAMTSLVNGSAQVAAWGGLVAMAAVFNLQAQLPIAVAVLVVVGWALVKIGEHSLPRVAMSTVVGPAAGLVVFLVAR</sequence>
<evidence type="ECO:0000313" key="2">
    <source>
        <dbReference type="EMBL" id="MBC6449912.1"/>
    </source>
</evidence>
<feature type="transmembrane region" description="Helical" evidence="1">
    <location>
        <begin position="67"/>
        <end position="88"/>
    </location>
</feature>
<dbReference type="Proteomes" id="UP000734823">
    <property type="component" value="Unassembled WGS sequence"/>
</dbReference>
<accession>A0ABR7LB63</accession>
<evidence type="ECO:0000313" key="3">
    <source>
        <dbReference type="Proteomes" id="UP000734823"/>
    </source>
</evidence>
<keyword evidence="1" id="KW-0472">Membrane</keyword>
<organism evidence="2 3">
    <name type="scientific">Actinokineospora xionganensis</name>
    <dbReference type="NCBI Taxonomy" id="2684470"/>
    <lineage>
        <taxon>Bacteria</taxon>
        <taxon>Bacillati</taxon>
        <taxon>Actinomycetota</taxon>
        <taxon>Actinomycetes</taxon>
        <taxon>Pseudonocardiales</taxon>
        <taxon>Pseudonocardiaceae</taxon>
        <taxon>Actinokineospora</taxon>
    </lineage>
</organism>
<keyword evidence="1" id="KW-1133">Transmembrane helix</keyword>
<dbReference type="EMBL" id="JABVED010000013">
    <property type="protein sequence ID" value="MBC6449912.1"/>
    <property type="molecule type" value="Genomic_DNA"/>
</dbReference>
<protein>
    <submittedName>
        <fullName evidence="2">Uncharacterized protein</fullName>
    </submittedName>
</protein>
<feature type="transmembrane region" description="Helical" evidence="1">
    <location>
        <begin position="12"/>
        <end position="32"/>
    </location>
</feature>
<comment type="caution">
    <text evidence="2">The sequence shown here is derived from an EMBL/GenBank/DDBJ whole genome shotgun (WGS) entry which is preliminary data.</text>
</comment>
<gene>
    <name evidence="2" type="ORF">GPZ80_22380</name>
</gene>
<proteinExistence type="predicted"/>
<feature type="transmembrane region" description="Helical" evidence="1">
    <location>
        <begin position="161"/>
        <end position="179"/>
    </location>
</feature>
<keyword evidence="3" id="KW-1185">Reference proteome</keyword>
<dbReference type="RefSeq" id="WP_187222960.1">
    <property type="nucleotide sequence ID" value="NZ_JABVED010000013.1"/>
</dbReference>
<feature type="transmembrane region" description="Helical" evidence="1">
    <location>
        <begin position="94"/>
        <end position="111"/>
    </location>
</feature>
<reference evidence="2 3" key="1">
    <citation type="submission" date="2020-06" db="EMBL/GenBank/DDBJ databases">
        <title>Actinokineospora xiongansis sp. nov., isolated from soil of Baiyangdian.</title>
        <authorList>
            <person name="Zhang X."/>
        </authorList>
    </citation>
    <scope>NUCLEOTIDE SEQUENCE [LARGE SCALE GENOMIC DNA]</scope>
    <source>
        <strain evidence="2 3">HBU206404</strain>
    </source>
</reference>
<keyword evidence="1" id="KW-0812">Transmembrane</keyword>
<evidence type="ECO:0000256" key="1">
    <source>
        <dbReference type="SAM" id="Phobius"/>
    </source>
</evidence>